<evidence type="ECO:0000313" key="2">
    <source>
        <dbReference type="Proteomes" id="UP000807342"/>
    </source>
</evidence>
<comment type="caution">
    <text evidence="1">The sequence shown here is derived from an EMBL/GenBank/DDBJ whole genome shotgun (WGS) entry which is preliminary data.</text>
</comment>
<keyword evidence="2" id="KW-1185">Reference proteome</keyword>
<organism evidence="1 2">
    <name type="scientific">Macrolepiota fuliginosa MF-IS2</name>
    <dbReference type="NCBI Taxonomy" id="1400762"/>
    <lineage>
        <taxon>Eukaryota</taxon>
        <taxon>Fungi</taxon>
        <taxon>Dikarya</taxon>
        <taxon>Basidiomycota</taxon>
        <taxon>Agaricomycotina</taxon>
        <taxon>Agaricomycetes</taxon>
        <taxon>Agaricomycetidae</taxon>
        <taxon>Agaricales</taxon>
        <taxon>Agaricineae</taxon>
        <taxon>Agaricaceae</taxon>
        <taxon>Macrolepiota</taxon>
    </lineage>
</organism>
<name>A0A9P5X5G8_9AGAR</name>
<dbReference type="AlphaFoldDB" id="A0A9P5X5G8"/>
<dbReference type="EMBL" id="MU151440">
    <property type="protein sequence ID" value="KAF9443727.1"/>
    <property type="molecule type" value="Genomic_DNA"/>
</dbReference>
<dbReference type="Proteomes" id="UP000807342">
    <property type="component" value="Unassembled WGS sequence"/>
</dbReference>
<protein>
    <submittedName>
        <fullName evidence="1">Uncharacterized protein</fullName>
    </submittedName>
</protein>
<accession>A0A9P5X5G8</accession>
<gene>
    <name evidence="1" type="ORF">P691DRAFT_388985</name>
</gene>
<evidence type="ECO:0000313" key="1">
    <source>
        <dbReference type="EMBL" id="KAF9443727.1"/>
    </source>
</evidence>
<reference evidence="1" key="1">
    <citation type="submission" date="2020-11" db="EMBL/GenBank/DDBJ databases">
        <authorList>
            <consortium name="DOE Joint Genome Institute"/>
            <person name="Ahrendt S."/>
            <person name="Riley R."/>
            <person name="Andreopoulos W."/>
            <person name="Labutti K."/>
            <person name="Pangilinan J."/>
            <person name="Ruiz-Duenas F.J."/>
            <person name="Barrasa J.M."/>
            <person name="Sanchez-Garcia M."/>
            <person name="Camarero S."/>
            <person name="Miyauchi S."/>
            <person name="Serrano A."/>
            <person name="Linde D."/>
            <person name="Babiker R."/>
            <person name="Drula E."/>
            <person name="Ayuso-Fernandez I."/>
            <person name="Pacheco R."/>
            <person name="Padilla G."/>
            <person name="Ferreira P."/>
            <person name="Barriuso J."/>
            <person name="Kellner H."/>
            <person name="Castanera R."/>
            <person name="Alfaro M."/>
            <person name="Ramirez L."/>
            <person name="Pisabarro A.G."/>
            <person name="Kuo A."/>
            <person name="Tritt A."/>
            <person name="Lipzen A."/>
            <person name="He G."/>
            <person name="Yan M."/>
            <person name="Ng V."/>
            <person name="Cullen D."/>
            <person name="Martin F."/>
            <person name="Rosso M.-N."/>
            <person name="Henrissat B."/>
            <person name="Hibbett D."/>
            <person name="Martinez A.T."/>
            <person name="Grigoriev I.V."/>
        </authorList>
    </citation>
    <scope>NUCLEOTIDE SEQUENCE</scope>
    <source>
        <strain evidence="1">MF-IS2</strain>
    </source>
</reference>
<proteinExistence type="predicted"/>
<sequence>MALSSPPQCVCRRCPPAALFFPALRSQMHHPPAGAGSIATAETCLFAMDPPAHRSQDSCPLPARQGSPHGLSPNMFRPTKRDLCCRHNSRPNGNIPTYYCYHLIWAALLKFPLVYSRNLMPFKSNK</sequence>